<sequence length="142" mass="16248">MVRGLRRHGRDTGRSRRVGARPTWWAELGRVRRGRGYTGLGELFRGGALRVGGTEVTPTVGRCEHGTPPRTTEMRLRSGAGRDWITAQQCTNQIKINDFKQDVENALGDAWVDWTRVTLRKCELFDDYTERRFKAYCEYGGK</sequence>
<protein>
    <submittedName>
        <fullName evidence="1">Uncharacterized protein</fullName>
    </submittedName>
</protein>
<gene>
    <name evidence="1" type="ORF">chiPu_0001048</name>
</gene>
<keyword evidence="2" id="KW-1185">Reference proteome</keyword>
<dbReference type="EMBL" id="BEZZ01000015">
    <property type="protein sequence ID" value="GCC22660.1"/>
    <property type="molecule type" value="Genomic_DNA"/>
</dbReference>
<evidence type="ECO:0000313" key="2">
    <source>
        <dbReference type="Proteomes" id="UP000287033"/>
    </source>
</evidence>
<dbReference type="AlphaFoldDB" id="A0A401RWX6"/>
<organism evidence="1 2">
    <name type="scientific">Chiloscyllium punctatum</name>
    <name type="common">Brownbanded bambooshark</name>
    <name type="synonym">Hemiscyllium punctatum</name>
    <dbReference type="NCBI Taxonomy" id="137246"/>
    <lineage>
        <taxon>Eukaryota</taxon>
        <taxon>Metazoa</taxon>
        <taxon>Chordata</taxon>
        <taxon>Craniata</taxon>
        <taxon>Vertebrata</taxon>
        <taxon>Chondrichthyes</taxon>
        <taxon>Elasmobranchii</taxon>
        <taxon>Galeomorphii</taxon>
        <taxon>Galeoidea</taxon>
        <taxon>Orectolobiformes</taxon>
        <taxon>Hemiscylliidae</taxon>
        <taxon>Chiloscyllium</taxon>
    </lineage>
</organism>
<dbReference type="Proteomes" id="UP000287033">
    <property type="component" value="Unassembled WGS sequence"/>
</dbReference>
<proteinExistence type="predicted"/>
<evidence type="ECO:0000313" key="1">
    <source>
        <dbReference type="EMBL" id="GCC22660.1"/>
    </source>
</evidence>
<reference evidence="1 2" key="1">
    <citation type="journal article" date="2018" name="Nat. Ecol. Evol.">
        <title>Shark genomes provide insights into elasmobranch evolution and the origin of vertebrates.</title>
        <authorList>
            <person name="Hara Y"/>
            <person name="Yamaguchi K"/>
            <person name="Onimaru K"/>
            <person name="Kadota M"/>
            <person name="Koyanagi M"/>
            <person name="Keeley SD"/>
            <person name="Tatsumi K"/>
            <person name="Tanaka K"/>
            <person name="Motone F"/>
            <person name="Kageyama Y"/>
            <person name="Nozu R"/>
            <person name="Adachi N"/>
            <person name="Nishimura O"/>
            <person name="Nakagawa R"/>
            <person name="Tanegashima C"/>
            <person name="Kiyatake I"/>
            <person name="Matsumoto R"/>
            <person name="Murakumo K"/>
            <person name="Nishida K"/>
            <person name="Terakita A"/>
            <person name="Kuratani S"/>
            <person name="Sato K"/>
            <person name="Hyodo S Kuraku.S."/>
        </authorList>
    </citation>
    <scope>NUCLEOTIDE SEQUENCE [LARGE SCALE GENOMIC DNA]</scope>
</reference>
<name>A0A401RWX6_CHIPU</name>
<comment type="caution">
    <text evidence="1">The sequence shown here is derived from an EMBL/GenBank/DDBJ whole genome shotgun (WGS) entry which is preliminary data.</text>
</comment>
<accession>A0A401RWX6</accession>